<dbReference type="GO" id="GO:0003735">
    <property type="term" value="F:structural constituent of ribosome"/>
    <property type="evidence" value="ECO:0007669"/>
    <property type="project" value="InterPro"/>
</dbReference>
<dbReference type="GeneID" id="40308508"/>
<gene>
    <name evidence="6" type="ORF">BESB_035270</name>
</gene>
<dbReference type="GO" id="GO:0006412">
    <property type="term" value="P:translation"/>
    <property type="evidence" value="ECO:0007669"/>
    <property type="project" value="InterPro"/>
</dbReference>
<dbReference type="GO" id="GO:1990904">
    <property type="term" value="C:ribonucleoprotein complex"/>
    <property type="evidence" value="ECO:0007669"/>
    <property type="project" value="UniProtKB-KW"/>
</dbReference>
<evidence type="ECO:0000256" key="3">
    <source>
        <dbReference type="ARBA" id="ARBA00023274"/>
    </source>
</evidence>
<evidence type="ECO:0000256" key="2">
    <source>
        <dbReference type="ARBA" id="ARBA00022980"/>
    </source>
</evidence>
<feature type="region of interest" description="Disordered" evidence="4">
    <location>
        <begin position="26"/>
        <end position="46"/>
    </location>
</feature>
<dbReference type="RefSeq" id="XP_029221078.1">
    <property type="nucleotide sequence ID" value="XM_029362113.1"/>
</dbReference>
<dbReference type="OrthoDB" id="10252354at2759"/>
<organism evidence="6 7">
    <name type="scientific">Besnoitia besnoiti</name>
    <name type="common">Apicomplexan protozoan</name>
    <dbReference type="NCBI Taxonomy" id="94643"/>
    <lineage>
        <taxon>Eukaryota</taxon>
        <taxon>Sar</taxon>
        <taxon>Alveolata</taxon>
        <taxon>Apicomplexa</taxon>
        <taxon>Conoidasida</taxon>
        <taxon>Coccidia</taxon>
        <taxon>Eucoccidiorida</taxon>
        <taxon>Eimeriorina</taxon>
        <taxon>Sarcocystidae</taxon>
        <taxon>Besnoitia</taxon>
    </lineage>
</organism>
<dbReference type="InterPro" id="IPR000244">
    <property type="entry name" value="Ribosomal_bL9"/>
</dbReference>
<dbReference type="VEuPathDB" id="ToxoDB:BESB_035270"/>
<feature type="compositionally biased region" description="Low complexity" evidence="4">
    <location>
        <begin position="26"/>
        <end position="36"/>
    </location>
</feature>
<feature type="compositionally biased region" description="Basic and acidic residues" evidence="4">
    <location>
        <begin position="316"/>
        <end position="334"/>
    </location>
</feature>
<feature type="compositionally biased region" description="Low complexity" evidence="4">
    <location>
        <begin position="164"/>
        <end position="174"/>
    </location>
</feature>
<evidence type="ECO:0000256" key="1">
    <source>
        <dbReference type="ARBA" id="ARBA00010605"/>
    </source>
</evidence>
<dbReference type="InterPro" id="IPR020070">
    <property type="entry name" value="Ribosomal_bL9_N"/>
</dbReference>
<protein>
    <submittedName>
        <fullName evidence="6">Ribosomal protein L9, N-terminal domain-containing protein</fullName>
    </submittedName>
</protein>
<name>A0A2A9MGN2_BESBE</name>
<dbReference type="GO" id="GO:0005840">
    <property type="term" value="C:ribosome"/>
    <property type="evidence" value="ECO:0007669"/>
    <property type="project" value="UniProtKB-KW"/>
</dbReference>
<keyword evidence="7" id="KW-1185">Reference proteome</keyword>
<keyword evidence="2 6" id="KW-0689">Ribosomal protein</keyword>
<dbReference type="Proteomes" id="UP000224006">
    <property type="component" value="Chromosome II"/>
</dbReference>
<dbReference type="PANTHER" id="PTHR21368">
    <property type="entry name" value="50S RIBOSOMAL PROTEIN L9"/>
    <property type="match status" value="1"/>
</dbReference>
<keyword evidence="3" id="KW-0687">Ribonucleoprotein</keyword>
<feature type="compositionally biased region" description="Low complexity" evidence="4">
    <location>
        <begin position="144"/>
        <end position="157"/>
    </location>
</feature>
<evidence type="ECO:0000313" key="7">
    <source>
        <dbReference type="Proteomes" id="UP000224006"/>
    </source>
</evidence>
<feature type="domain" description="Ribosomal protein L9" evidence="5">
    <location>
        <begin position="259"/>
        <end position="304"/>
    </location>
</feature>
<feature type="region of interest" description="Disordered" evidence="4">
    <location>
        <begin position="110"/>
        <end position="174"/>
    </location>
</feature>
<accession>A0A2A9MGN2</accession>
<dbReference type="AlphaFoldDB" id="A0A2A9MGN2"/>
<feature type="region of interest" description="Disordered" evidence="4">
    <location>
        <begin position="430"/>
        <end position="460"/>
    </location>
</feature>
<dbReference type="KEGG" id="bbes:BESB_035270"/>
<sequence length="522" mass="56644">MVTPARTGLLRNAWLRNRSPLFSLSFSPSSSASSSPEGARLPLRPLAGLSRARDLAQRVAESRRRSSAPEGGSTDCCSCERVYAVASEGTQTLLSQGGTVFTSSHAWTRAARKEMQRSRPSARGARKAASPLGVRRRAREDCQVSVPPRSPRSLSVLNTPAPNSSEASSPESSLSGSRHAFLFWSPSRAEQRCRCSVSSVVSKTPSLSTPSVCCASSESLRPSLHLALFGQRRTFAISHLNPSISKGKVHYRVPNPFIPVLLRQSVPGLGKRGELKQVRRGTLRHFLAPKGLAVVATWQNIDEFYLAEKEAAAGDARARENKGASSVHEARGGKGEGAAGRAGGCGVRDGAADEEEGEMTERERLGEDEAHVPIAAFLNKYTAKFFVDTEAADPTKIRGAGVSVYDILSKVSEEVELDLLPSQLTIGRRQQPATDAQVGGGELRGAGADERDEEEESMRQDGVISRCGVYTVRAAIPLKNRIARKTFWVEVLSKQEAERLLQERQRREEEEARRSEFALGEA</sequence>
<feature type="region of interest" description="Disordered" evidence="4">
    <location>
        <begin position="316"/>
        <end position="364"/>
    </location>
</feature>
<comment type="similarity">
    <text evidence="1">Belongs to the bacterial ribosomal protein bL9 family.</text>
</comment>
<reference evidence="6 7" key="1">
    <citation type="submission" date="2017-09" db="EMBL/GenBank/DDBJ databases">
        <title>Genome sequencing of Besnoitia besnoiti strain Bb-Ger1.</title>
        <authorList>
            <person name="Schares G."/>
            <person name="Venepally P."/>
            <person name="Lorenzi H.A."/>
        </authorList>
    </citation>
    <scope>NUCLEOTIDE SEQUENCE [LARGE SCALE GENOMIC DNA]</scope>
    <source>
        <strain evidence="6 7">Bb-Ger1</strain>
    </source>
</reference>
<dbReference type="InterPro" id="IPR036935">
    <property type="entry name" value="Ribosomal_bL9_N_sf"/>
</dbReference>
<comment type="caution">
    <text evidence="6">The sequence shown here is derived from an EMBL/GenBank/DDBJ whole genome shotgun (WGS) entry which is preliminary data.</text>
</comment>
<feature type="compositionally biased region" description="Gly residues" evidence="4">
    <location>
        <begin position="335"/>
        <end position="347"/>
    </location>
</feature>
<evidence type="ECO:0000313" key="6">
    <source>
        <dbReference type="EMBL" id="PFH37069.1"/>
    </source>
</evidence>
<evidence type="ECO:0000259" key="5">
    <source>
        <dbReference type="Pfam" id="PF01281"/>
    </source>
</evidence>
<dbReference type="Gene3D" id="3.40.5.10">
    <property type="entry name" value="Ribosomal protein L9, N-terminal domain"/>
    <property type="match status" value="1"/>
</dbReference>
<dbReference type="EMBL" id="NWUJ01000002">
    <property type="protein sequence ID" value="PFH37069.1"/>
    <property type="molecule type" value="Genomic_DNA"/>
</dbReference>
<proteinExistence type="inferred from homology"/>
<dbReference type="SUPFAM" id="SSF55658">
    <property type="entry name" value="L9 N-domain-like"/>
    <property type="match status" value="1"/>
</dbReference>
<evidence type="ECO:0000256" key="4">
    <source>
        <dbReference type="SAM" id="MobiDB-lite"/>
    </source>
</evidence>
<dbReference type="InterPro" id="IPR009027">
    <property type="entry name" value="Ribosomal_bL9/RNase_H1_N"/>
</dbReference>
<dbReference type="Pfam" id="PF01281">
    <property type="entry name" value="Ribosomal_L9_N"/>
    <property type="match status" value="1"/>
</dbReference>